<reference evidence="2" key="1">
    <citation type="submission" date="2023-07" db="EMBL/GenBank/DDBJ databases">
        <title>Whole-genome sequencing of a new Methanosarcina sp. Z-7115.</title>
        <authorList>
            <person name="Zhilina T.N."/>
            <person name="Merkel A.Y."/>
        </authorList>
    </citation>
    <scope>NUCLEOTIDE SEQUENCE [LARGE SCALE GENOMIC DNA]</scope>
    <source>
        <strain evidence="2">Z-7115</strain>
    </source>
</reference>
<comment type="caution">
    <text evidence="1">The sequence shown here is derived from an EMBL/GenBank/DDBJ whole genome shotgun (WGS) entry which is preliminary data.</text>
</comment>
<name>A0ABU2D2K9_9EURY</name>
<proteinExistence type="predicted"/>
<evidence type="ECO:0000313" key="1">
    <source>
        <dbReference type="EMBL" id="MDR7666220.1"/>
    </source>
</evidence>
<sequence length="80" mass="9067">MDKWNLSPYYPTAHAIIALADLDNVDRRALIRGREGLLAHIDAMPPMWMSKCLYAPIRMAESALYSALILTSPYQLKKGF</sequence>
<evidence type="ECO:0000313" key="2">
    <source>
        <dbReference type="Proteomes" id="UP001246244"/>
    </source>
</evidence>
<keyword evidence="2" id="KW-1185">Reference proteome</keyword>
<dbReference type="Proteomes" id="UP001246244">
    <property type="component" value="Unassembled WGS sequence"/>
</dbReference>
<gene>
    <name evidence="1" type="ORF">RG963_10620</name>
</gene>
<organism evidence="1 2">
    <name type="scientific">Methanosarcina baikalica</name>
    <dbReference type="NCBI Taxonomy" id="3073890"/>
    <lineage>
        <taxon>Archaea</taxon>
        <taxon>Methanobacteriati</taxon>
        <taxon>Methanobacteriota</taxon>
        <taxon>Stenosarchaea group</taxon>
        <taxon>Methanomicrobia</taxon>
        <taxon>Methanosarcinales</taxon>
        <taxon>Methanosarcinaceae</taxon>
        <taxon>Methanosarcina</taxon>
    </lineage>
</organism>
<dbReference type="RefSeq" id="WP_310576248.1">
    <property type="nucleotide sequence ID" value="NZ_JAVKPK010000042.1"/>
</dbReference>
<accession>A0ABU2D2K9</accession>
<protein>
    <submittedName>
        <fullName evidence="1">Uncharacterized protein</fullName>
    </submittedName>
</protein>
<dbReference type="EMBL" id="JAVKPK010000042">
    <property type="protein sequence ID" value="MDR7666220.1"/>
    <property type="molecule type" value="Genomic_DNA"/>
</dbReference>